<keyword evidence="1" id="KW-1133">Transmembrane helix</keyword>
<comment type="caution">
    <text evidence="2">The sequence shown here is derived from an EMBL/GenBank/DDBJ whole genome shotgun (WGS) entry which is preliminary data.</text>
</comment>
<evidence type="ECO:0000313" key="2">
    <source>
        <dbReference type="EMBL" id="MDU0366867.1"/>
    </source>
</evidence>
<proteinExistence type="predicted"/>
<keyword evidence="1" id="KW-0812">Transmembrane</keyword>
<dbReference type="RefSeq" id="WP_315994073.1">
    <property type="nucleotide sequence ID" value="NZ_JAWDIS010000001.1"/>
</dbReference>
<protein>
    <submittedName>
        <fullName evidence="2">Uncharacterized protein</fullName>
    </submittedName>
</protein>
<gene>
    <name evidence="2" type="ORF">RWH45_06540</name>
</gene>
<name>A0ABU3T683_9MICO</name>
<dbReference type="Proteomes" id="UP001263371">
    <property type="component" value="Unassembled WGS sequence"/>
</dbReference>
<sequence>MTTSAAFLGLLGLLFPIVLTGLAVWFAVWVVLTLKRHSRALDEIRDRLNAE</sequence>
<keyword evidence="3" id="KW-1185">Reference proteome</keyword>
<feature type="transmembrane region" description="Helical" evidence="1">
    <location>
        <begin position="6"/>
        <end position="32"/>
    </location>
</feature>
<accession>A0ABU3T683</accession>
<dbReference type="EMBL" id="JAWDIS010000001">
    <property type="protein sequence ID" value="MDU0366867.1"/>
    <property type="molecule type" value="Genomic_DNA"/>
</dbReference>
<organism evidence="2 3">
    <name type="scientific">Microbacterium galbum</name>
    <dbReference type="NCBI Taxonomy" id="3075994"/>
    <lineage>
        <taxon>Bacteria</taxon>
        <taxon>Bacillati</taxon>
        <taxon>Actinomycetota</taxon>
        <taxon>Actinomycetes</taxon>
        <taxon>Micrococcales</taxon>
        <taxon>Microbacteriaceae</taxon>
        <taxon>Microbacterium</taxon>
    </lineage>
</organism>
<evidence type="ECO:0000256" key="1">
    <source>
        <dbReference type="SAM" id="Phobius"/>
    </source>
</evidence>
<keyword evidence="1" id="KW-0472">Membrane</keyword>
<reference evidence="2 3" key="1">
    <citation type="submission" date="2023-09" db="EMBL/GenBank/DDBJ databases">
        <title>Microbacterium fusihabitans sp. nov., Microbacterium phycihabitans sp. nov., and Microbacterium cervinum sp. nov., isolated from dried seaweeds of beach.</title>
        <authorList>
            <person name="Lee S.D."/>
        </authorList>
    </citation>
    <scope>NUCLEOTIDE SEQUENCE [LARGE SCALE GENOMIC DNA]</scope>
    <source>
        <strain evidence="2 3">KSW4-17</strain>
    </source>
</reference>
<evidence type="ECO:0000313" key="3">
    <source>
        <dbReference type="Proteomes" id="UP001263371"/>
    </source>
</evidence>